<organism evidence="2 3">
    <name type="scientific">Caligus rogercresseyi</name>
    <name type="common">Sea louse</name>
    <dbReference type="NCBI Taxonomy" id="217165"/>
    <lineage>
        <taxon>Eukaryota</taxon>
        <taxon>Metazoa</taxon>
        <taxon>Ecdysozoa</taxon>
        <taxon>Arthropoda</taxon>
        <taxon>Crustacea</taxon>
        <taxon>Multicrustacea</taxon>
        <taxon>Hexanauplia</taxon>
        <taxon>Copepoda</taxon>
        <taxon>Siphonostomatoida</taxon>
        <taxon>Caligidae</taxon>
        <taxon>Caligus</taxon>
    </lineage>
</organism>
<keyword evidence="3" id="KW-1185">Reference proteome</keyword>
<dbReference type="Proteomes" id="UP000595437">
    <property type="component" value="Chromosome 18"/>
</dbReference>
<evidence type="ECO:0000313" key="3">
    <source>
        <dbReference type="Proteomes" id="UP000595437"/>
    </source>
</evidence>
<protein>
    <submittedName>
        <fullName evidence="2">Uncharacterized protein</fullName>
    </submittedName>
</protein>
<proteinExistence type="predicted"/>
<accession>A0A7T8GPA2</accession>
<dbReference type="AlphaFoldDB" id="A0A7T8GPA2"/>
<name>A0A7T8GPA2_CALRO</name>
<reference evidence="3" key="1">
    <citation type="submission" date="2021-01" db="EMBL/GenBank/DDBJ databases">
        <title>Caligus Genome Assembly.</title>
        <authorList>
            <person name="Gallardo-Escarate C."/>
        </authorList>
    </citation>
    <scope>NUCLEOTIDE SEQUENCE [LARGE SCALE GENOMIC DNA]</scope>
</reference>
<evidence type="ECO:0000256" key="1">
    <source>
        <dbReference type="SAM" id="MobiDB-lite"/>
    </source>
</evidence>
<evidence type="ECO:0000313" key="2">
    <source>
        <dbReference type="EMBL" id="QQP35117.1"/>
    </source>
</evidence>
<feature type="region of interest" description="Disordered" evidence="1">
    <location>
        <begin position="1"/>
        <end position="20"/>
    </location>
</feature>
<gene>
    <name evidence="2" type="ORF">FKW44_023253</name>
</gene>
<sequence length="54" mass="5809">MDLEDVFSSPVATGSVEEVGASQADTVILSQSQDTQGSQDARTLEVQREFAHLK</sequence>
<dbReference type="EMBL" id="CP045907">
    <property type="protein sequence ID" value="QQP35117.1"/>
    <property type="molecule type" value="Genomic_DNA"/>
</dbReference>
<feature type="non-terminal residue" evidence="2">
    <location>
        <position position="1"/>
    </location>
</feature>